<proteinExistence type="predicted"/>
<feature type="compositionally biased region" description="Pro residues" evidence="1">
    <location>
        <begin position="733"/>
        <end position="742"/>
    </location>
</feature>
<reference evidence="2 3" key="1">
    <citation type="submission" date="2018-03" db="EMBL/GenBank/DDBJ databases">
        <authorList>
            <person name="Guldener U."/>
        </authorList>
    </citation>
    <scope>NUCLEOTIDE SEQUENCE [LARGE SCALE GENOMIC DNA]</scope>
    <source>
        <strain evidence="2 3">NBRC100155</strain>
    </source>
</reference>
<feature type="compositionally biased region" description="Basic and acidic residues" evidence="1">
    <location>
        <begin position="683"/>
        <end position="694"/>
    </location>
</feature>
<feature type="compositionally biased region" description="Basic and acidic residues" evidence="1">
    <location>
        <begin position="596"/>
        <end position="605"/>
    </location>
</feature>
<accession>A0A5C3E7F0</accession>
<feature type="compositionally biased region" description="Low complexity" evidence="1">
    <location>
        <begin position="784"/>
        <end position="825"/>
    </location>
</feature>
<dbReference type="EMBL" id="OOIN01000013">
    <property type="protein sequence ID" value="SPO26070.1"/>
    <property type="molecule type" value="Genomic_DNA"/>
</dbReference>
<feature type="compositionally biased region" description="Basic and acidic residues" evidence="1">
    <location>
        <begin position="959"/>
        <end position="973"/>
    </location>
</feature>
<feature type="region of interest" description="Disordered" evidence="1">
    <location>
        <begin position="716"/>
        <end position="830"/>
    </location>
</feature>
<gene>
    <name evidence="2" type="ORF">UTRI_02344</name>
</gene>
<dbReference type="Proteomes" id="UP000324022">
    <property type="component" value="Unassembled WGS sequence"/>
</dbReference>
<name>A0A5C3E7F0_9BASI</name>
<dbReference type="OrthoDB" id="3359121at2759"/>
<feature type="compositionally biased region" description="Acidic residues" evidence="1">
    <location>
        <begin position="992"/>
        <end position="1002"/>
    </location>
</feature>
<feature type="region of interest" description="Disordered" evidence="1">
    <location>
        <begin position="1121"/>
        <end position="1156"/>
    </location>
</feature>
<sequence>MQVEPANFAHLLRSRRSFLRPILIQQPPASAAPKNQTYILAQADRNYRDRTSSSSLPHRPTTSLISHAFLRSQRRFPSPSFGPPDANNAIITADVSPATTAHAANSAIKPGPRPLSSRRLSTIQHSDNDDDDHQHTSADSPAPIVQKVPDDDAVIARIRAQAARDADSDPFTGSCLLSAIQLSGTGLFAANSLDSSDEAMADDDQDITITRRRGAKISACVAKVFFLFYTYDGNQVEAAPSTSNAALSRREKMEALAARARKAHGETQAQQRRDGSSHGCLLWWRQPRQDSISLSSLDIQDSDQDEHNDAMPPLWLLNQACQTKSSKRAAAAVKESTAQGQAPDQKGARDHAPPNRRLAREIVRDLPHPPQEDHGLGDLFNKITAKENLRNHANQALVQTATTSLPSSDQPSSQFPPASPRASMHRSHRAAGAPASSQYEAPAKPNLQTSASRVAGLATKPDQHTSLDDDDDADLPDLAAMVQKSRDQQQAEKEASVDLAAEDDDLLIYKPGDILSSKHNLPATPGRKRPTDLLYPAGHLPSRNHIQLHTGSKRELHASFKHTGGAARVGPLKMTQAQLNATLMRKMQTQSLKARSQKDGKDASAKARLARCRQAWPSAAPMSKICSSASRQRQKWRTRSGPRSGRNEDEDDPDFIMPVHAMPSPADEDEETKTDPLQPGPFERSRGNTHSDEVGRAKPELVFHLETFQAIDRSEHALSRSNTSSPAIQHAQPPVPLQPPQDPLVIPQSAGHDEDESFRTDDIPSQAADLGRFFEPTMPPPPAAKSAMAPSQAPKSFWDQTQTQTQSQTQDPSQMQSSSRPPQASNAPREFVRDPSANSALGAFFQDTQQDELRGESLDIFENPKIAGGKAHGFTQFFFDGTPPPSADGQGTRAAQLVDQCLGRLDYATAQIYRGRCVCGLRRAQMGEAMDLLDPTPSVLPSFDESQAEREAYAQAQAEGRRPHVAREDACPDRRRRVCQQGQKRKSAFIEGEAEESEDEELGGQKRGDGGGLKGSLVTTTPATLAKTMKTMRTTPTQQICKSLLTTNASSTKLRRTKSREHAFARHGSQGSGRLEIHQKAVQGGYRNRRGRAGLNGIDAFLDEDADLEDDHRKIAMMSAAAPRSEGKNRGAFDDDEEEEDAEVRAKDNGWDSDEDNNEARLAAALHDRIKGFPLETWLQSPHRRCSTSKRKAHFGAQYGRKAPRTSSPPTCRIHGRRHTRYRSRYGSRRRRRKWILMARLLSRPSLAIHVLPLWILHGSRHLEDAEPEWGNDANIVRAPKPTAAGTSQQSSSSGSGSRLLKATSSPFGGGVAKSSKPKAGSGGSMLLKQGIMGRESGFSSSSSSSR</sequence>
<evidence type="ECO:0000313" key="3">
    <source>
        <dbReference type="Proteomes" id="UP000324022"/>
    </source>
</evidence>
<keyword evidence="3" id="KW-1185">Reference proteome</keyword>
<evidence type="ECO:0000313" key="2">
    <source>
        <dbReference type="EMBL" id="SPO26070.1"/>
    </source>
</evidence>
<feature type="region of interest" description="Disordered" evidence="1">
    <location>
        <begin position="1273"/>
        <end position="1347"/>
    </location>
</feature>
<feature type="region of interest" description="Disordered" evidence="1">
    <location>
        <begin position="327"/>
        <end position="354"/>
    </location>
</feature>
<feature type="region of interest" description="Disordered" evidence="1">
    <location>
        <begin position="954"/>
        <end position="1018"/>
    </location>
</feature>
<feature type="compositionally biased region" description="Low complexity" evidence="1">
    <location>
        <begin position="404"/>
        <end position="422"/>
    </location>
</feature>
<feature type="compositionally biased region" description="Low complexity" evidence="1">
    <location>
        <begin position="1288"/>
        <end position="1298"/>
    </location>
</feature>
<protein>
    <submittedName>
        <fullName evidence="2">Uncharacterized protein</fullName>
    </submittedName>
</protein>
<feature type="region of interest" description="Disordered" evidence="1">
    <location>
        <begin position="588"/>
        <end position="694"/>
    </location>
</feature>
<feature type="region of interest" description="Disordered" evidence="1">
    <location>
        <begin position="101"/>
        <end position="150"/>
    </location>
</feature>
<organism evidence="2 3">
    <name type="scientific">Ustilago trichophora</name>
    <dbReference type="NCBI Taxonomy" id="86804"/>
    <lineage>
        <taxon>Eukaryota</taxon>
        <taxon>Fungi</taxon>
        <taxon>Dikarya</taxon>
        <taxon>Basidiomycota</taxon>
        <taxon>Ustilaginomycotina</taxon>
        <taxon>Ustilaginomycetes</taxon>
        <taxon>Ustilaginales</taxon>
        <taxon>Ustilaginaceae</taxon>
        <taxon>Ustilago</taxon>
    </lineage>
</organism>
<feature type="compositionally biased region" description="Basic residues" evidence="1">
    <location>
        <begin position="1184"/>
        <end position="1194"/>
    </location>
</feature>
<feature type="region of interest" description="Disordered" evidence="1">
    <location>
        <begin position="1184"/>
        <end position="1215"/>
    </location>
</feature>
<feature type="compositionally biased region" description="Basic residues" evidence="1">
    <location>
        <begin position="974"/>
        <end position="987"/>
    </location>
</feature>
<feature type="region of interest" description="Disordered" evidence="1">
    <location>
        <begin position="1051"/>
        <end position="1072"/>
    </location>
</feature>
<feature type="region of interest" description="Disordered" evidence="1">
    <location>
        <begin position="401"/>
        <end position="445"/>
    </location>
</feature>
<evidence type="ECO:0000256" key="1">
    <source>
        <dbReference type="SAM" id="MobiDB-lite"/>
    </source>
</evidence>